<dbReference type="EMBL" id="FXAU01000001">
    <property type="protein sequence ID" value="SMG10369.1"/>
    <property type="molecule type" value="Genomic_DNA"/>
</dbReference>
<dbReference type="GO" id="GO:0005524">
    <property type="term" value="F:ATP binding"/>
    <property type="evidence" value="ECO:0007669"/>
    <property type="project" value="UniProtKB-KW"/>
</dbReference>
<keyword evidence="4" id="KW-0067">ATP-binding</keyword>
<dbReference type="InterPro" id="IPR044742">
    <property type="entry name" value="DEAD/DEAH_RhlB"/>
</dbReference>
<dbReference type="InterPro" id="IPR005580">
    <property type="entry name" value="DbpA/CsdA_RNA-bd_dom"/>
</dbReference>
<dbReference type="InterPro" id="IPR014001">
    <property type="entry name" value="Helicase_ATP-bd"/>
</dbReference>
<dbReference type="STRING" id="561061.SAMN05660862_0531"/>
<keyword evidence="3" id="KW-0347">Helicase</keyword>
<name>A0A1X7I775_9SPHI</name>
<dbReference type="Pfam" id="PF00271">
    <property type="entry name" value="Helicase_C"/>
    <property type="match status" value="1"/>
</dbReference>
<dbReference type="SMART" id="SM00487">
    <property type="entry name" value="DEXDc"/>
    <property type="match status" value="1"/>
</dbReference>
<evidence type="ECO:0000256" key="4">
    <source>
        <dbReference type="ARBA" id="ARBA00022840"/>
    </source>
</evidence>
<evidence type="ECO:0000256" key="3">
    <source>
        <dbReference type="ARBA" id="ARBA00022806"/>
    </source>
</evidence>
<dbReference type="GO" id="GO:0005829">
    <property type="term" value="C:cytosol"/>
    <property type="evidence" value="ECO:0007669"/>
    <property type="project" value="TreeGrafter"/>
</dbReference>
<dbReference type="CDD" id="cd18787">
    <property type="entry name" value="SF2_C_DEAD"/>
    <property type="match status" value="1"/>
</dbReference>
<reference evidence="6 7" key="1">
    <citation type="submission" date="2017-04" db="EMBL/GenBank/DDBJ databases">
        <authorList>
            <person name="Afonso C.L."/>
            <person name="Miller P.J."/>
            <person name="Scott M.A."/>
            <person name="Spackman E."/>
            <person name="Goraichik I."/>
            <person name="Dimitrov K.M."/>
            <person name="Suarez D.L."/>
            <person name="Swayne D.E."/>
        </authorList>
    </citation>
    <scope>NUCLEOTIDE SEQUENCE [LARGE SCALE GENOMIC DNA]</scope>
    <source>
        <strain evidence="6 7">DSM 22418</strain>
    </source>
</reference>
<sequence>MTIQQILDRMQIAELNDMQKEVQERYNPNADFILHSPTGSGKTLAFTMLLDKHLKQDKPGVQALILVPTRELALQIEQVVKKVLVGYKVTCCYGGNDTKVERNKLREAPAILIGTPGRILYHMDRNHFDPQTISALVLDEFDKSLEFGFIGQMTSIVERLTNLTNRILTSATTMTDIPTFTGIGEYVMVNYLDNSAAAPKLSIKKVIAPAQHKLKALFKLLCKNGPKKTLIFCNHREAANHISELLEDREIIHDLFHGGLEQVDREIALLKFRNNSNRILITTDLAARGLDIPEVDTIIHYQLPYKEDAFIHRNGRTARMQSSGEVYVILKPEEDYPYIDKDCPEELLDGEYDLPPNSPFATLYITGGKKDKINKIDIVGFILNLEDVQKDDLGIIEVKEKEAYVAVKRSIALSIIKQANNQKIKGKKVRVGRT</sequence>
<dbReference type="Pfam" id="PF03880">
    <property type="entry name" value="DbpA"/>
    <property type="match status" value="1"/>
</dbReference>
<dbReference type="InterPro" id="IPR012677">
    <property type="entry name" value="Nucleotide-bd_a/b_plait_sf"/>
</dbReference>
<dbReference type="InterPro" id="IPR050079">
    <property type="entry name" value="DEAD_box_RNA_helicase"/>
</dbReference>
<evidence type="ECO:0000256" key="5">
    <source>
        <dbReference type="ARBA" id="ARBA00038437"/>
    </source>
</evidence>
<accession>A0A1X7I775</accession>
<evidence type="ECO:0000256" key="1">
    <source>
        <dbReference type="ARBA" id="ARBA00022741"/>
    </source>
</evidence>
<evidence type="ECO:0000256" key="2">
    <source>
        <dbReference type="ARBA" id="ARBA00022801"/>
    </source>
</evidence>
<dbReference type="Gene3D" id="3.40.50.300">
    <property type="entry name" value="P-loop containing nucleotide triphosphate hydrolases"/>
    <property type="match status" value="2"/>
</dbReference>
<dbReference type="PROSITE" id="PS51194">
    <property type="entry name" value="HELICASE_CTER"/>
    <property type="match status" value="1"/>
</dbReference>
<dbReference type="RefSeq" id="WP_085471402.1">
    <property type="nucleotide sequence ID" value="NZ_CP038029.1"/>
</dbReference>
<dbReference type="Pfam" id="PF00270">
    <property type="entry name" value="DEAD"/>
    <property type="match status" value="1"/>
</dbReference>
<dbReference type="Gene3D" id="3.30.70.330">
    <property type="match status" value="1"/>
</dbReference>
<dbReference type="PROSITE" id="PS51192">
    <property type="entry name" value="HELICASE_ATP_BIND_1"/>
    <property type="match status" value="1"/>
</dbReference>
<evidence type="ECO:0000313" key="6">
    <source>
        <dbReference type="EMBL" id="SMG10369.1"/>
    </source>
</evidence>
<dbReference type="SUPFAM" id="SSF52540">
    <property type="entry name" value="P-loop containing nucleoside triphosphate hydrolases"/>
    <property type="match status" value="1"/>
</dbReference>
<evidence type="ECO:0000313" key="7">
    <source>
        <dbReference type="Proteomes" id="UP000192980"/>
    </source>
</evidence>
<comment type="similarity">
    <text evidence="5">Belongs to the DEAD box helicase family.</text>
</comment>
<gene>
    <name evidence="6" type="ORF">SAMN05660862_0531</name>
</gene>
<dbReference type="InterPro" id="IPR011545">
    <property type="entry name" value="DEAD/DEAH_box_helicase_dom"/>
</dbReference>
<dbReference type="GO" id="GO:0003724">
    <property type="term" value="F:RNA helicase activity"/>
    <property type="evidence" value="ECO:0007669"/>
    <property type="project" value="TreeGrafter"/>
</dbReference>
<dbReference type="PANTHER" id="PTHR47959">
    <property type="entry name" value="ATP-DEPENDENT RNA HELICASE RHLE-RELATED"/>
    <property type="match status" value="1"/>
</dbReference>
<dbReference type="GO" id="GO:0016787">
    <property type="term" value="F:hydrolase activity"/>
    <property type="evidence" value="ECO:0007669"/>
    <property type="project" value="UniProtKB-KW"/>
</dbReference>
<dbReference type="PANTHER" id="PTHR47959:SF1">
    <property type="entry name" value="ATP-DEPENDENT RNA HELICASE DBPA"/>
    <property type="match status" value="1"/>
</dbReference>
<keyword evidence="1" id="KW-0547">Nucleotide-binding</keyword>
<dbReference type="AlphaFoldDB" id="A0A1X7I775"/>
<dbReference type="OrthoDB" id="9762011at2"/>
<dbReference type="SMART" id="SM00490">
    <property type="entry name" value="HELICc"/>
    <property type="match status" value="1"/>
</dbReference>
<dbReference type="InterPro" id="IPR001650">
    <property type="entry name" value="Helicase_C-like"/>
</dbReference>
<keyword evidence="7" id="KW-1185">Reference proteome</keyword>
<dbReference type="GO" id="GO:0003676">
    <property type="term" value="F:nucleic acid binding"/>
    <property type="evidence" value="ECO:0007669"/>
    <property type="project" value="InterPro"/>
</dbReference>
<proteinExistence type="inferred from homology"/>
<organism evidence="6 7">
    <name type="scientific">Sphingobacterium psychroaquaticum</name>
    <dbReference type="NCBI Taxonomy" id="561061"/>
    <lineage>
        <taxon>Bacteria</taxon>
        <taxon>Pseudomonadati</taxon>
        <taxon>Bacteroidota</taxon>
        <taxon>Sphingobacteriia</taxon>
        <taxon>Sphingobacteriales</taxon>
        <taxon>Sphingobacteriaceae</taxon>
        <taxon>Sphingobacterium</taxon>
    </lineage>
</organism>
<protein>
    <submittedName>
        <fullName evidence="6">DbpA RNA binding domain-containing protein</fullName>
    </submittedName>
</protein>
<dbReference type="CDD" id="cd00268">
    <property type="entry name" value="DEADc"/>
    <property type="match status" value="1"/>
</dbReference>
<keyword evidence="2" id="KW-0378">Hydrolase</keyword>
<dbReference type="InterPro" id="IPR027417">
    <property type="entry name" value="P-loop_NTPase"/>
</dbReference>
<dbReference type="Proteomes" id="UP000192980">
    <property type="component" value="Unassembled WGS sequence"/>
</dbReference>